<evidence type="ECO:0000313" key="11">
    <source>
        <dbReference type="Proteomes" id="UP000694523"/>
    </source>
</evidence>
<evidence type="ECO:0000256" key="5">
    <source>
        <dbReference type="ARBA" id="ARBA00022840"/>
    </source>
</evidence>
<dbReference type="InterPro" id="IPR017441">
    <property type="entry name" value="Protein_kinase_ATP_BS"/>
</dbReference>
<dbReference type="InterPro" id="IPR011009">
    <property type="entry name" value="Kinase-like_dom_sf"/>
</dbReference>
<dbReference type="Ensembl" id="ENSNMLT00000033620.1">
    <property type="protein sequence ID" value="ENSNMLP00000030153.1"/>
    <property type="gene ID" value="ENSNMLG00000019031.1"/>
</dbReference>
<evidence type="ECO:0000256" key="3">
    <source>
        <dbReference type="ARBA" id="ARBA00022741"/>
    </source>
</evidence>
<feature type="compositionally biased region" description="Basic and acidic residues" evidence="8">
    <location>
        <begin position="435"/>
        <end position="447"/>
    </location>
</feature>
<feature type="binding site" evidence="6">
    <location>
        <position position="82"/>
    </location>
    <ligand>
        <name>ATP</name>
        <dbReference type="ChEBI" id="CHEBI:30616"/>
    </ligand>
</feature>
<dbReference type="InterPro" id="IPR008271">
    <property type="entry name" value="Ser/Thr_kinase_AS"/>
</dbReference>
<keyword evidence="11" id="KW-1185">Reference proteome</keyword>
<evidence type="ECO:0000256" key="6">
    <source>
        <dbReference type="PROSITE-ProRule" id="PRU10141"/>
    </source>
</evidence>
<reference evidence="10" key="2">
    <citation type="submission" date="2025-09" db="UniProtKB">
        <authorList>
            <consortium name="Ensembl"/>
        </authorList>
    </citation>
    <scope>IDENTIFICATION</scope>
</reference>
<dbReference type="GO" id="GO:0005634">
    <property type="term" value="C:nucleus"/>
    <property type="evidence" value="ECO:0007669"/>
    <property type="project" value="TreeGrafter"/>
</dbReference>
<dbReference type="Gene3D" id="1.10.510.10">
    <property type="entry name" value="Transferase(Phosphotransferase) domain 1"/>
    <property type="match status" value="1"/>
</dbReference>
<proteinExistence type="inferred from homology"/>
<dbReference type="PROSITE" id="PS50011">
    <property type="entry name" value="PROTEIN_KINASE_DOM"/>
    <property type="match status" value="1"/>
</dbReference>
<evidence type="ECO:0000259" key="9">
    <source>
        <dbReference type="PROSITE" id="PS50011"/>
    </source>
</evidence>
<evidence type="ECO:0000256" key="2">
    <source>
        <dbReference type="ARBA" id="ARBA00022679"/>
    </source>
</evidence>
<keyword evidence="4" id="KW-0418">Kinase</keyword>
<dbReference type="Gene3D" id="3.30.200.20">
    <property type="entry name" value="Phosphorylase Kinase, domain 1"/>
    <property type="match status" value="1"/>
</dbReference>
<dbReference type="GO" id="GO:0005737">
    <property type="term" value="C:cytoplasm"/>
    <property type="evidence" value="ECO:0007669"/>
    <property type="project" value="TreeGrafter"/>
</dbReference>
<dbReference type="PROSITE" id="PS00108">
    <property type="entry name" value="PROTEIN_KINASE_ST"/>
    <property type="match status" value="1"/>
</dbReference>
<evidence type="ECO:0000313" key="10">
    <source>
        <dbReference type="Ensembl" id="ENSNMLP00000030153.1"/>
    </source>
</evidence>
<dbReference type="InterPro" id="IPR050494">
    <property type="entry name" value="Ser_Thr_dual-spec_kinase"/>
</dbReference>
<dbReference type="PANTHER" id="PTHR24058:SF17">
    <property type="entry name" value="HOMEODOMAIN INTERACTING PROTEIN KINASE, ISOFORM D"/>
    <property type="match status" value="1"/>
</dbReference>
<dbReference type="Proteomes" id="UP000694523">
    <property type="component" value="Unplaced"/>
</dbReference>
<dbReference type="GO" id="GO:0005524">
    <property type="term" value="F:ATP binding"/>
    <property type="evidence" value="ECO:0007669"/>
    <property type="project" value="UniProtKB-UniRule"/>
</dbReference>
<keyword evidence="2" id="KW-0808">Transferase</keyword>
<organism evidence="10 11">
    <name type="scientific">Neogobius melanostomus</name>
    <name type="common">round goby</name>
    <dbReference type="NCBI Taxonomy" id="47308"/>
    <lineage>
        <taxon>Eukaryota</taxon>
        <taxon>Metazoa</taxon>
        <taxon>Chordata</taxon>
        <taxon>Craniata</taxon>
        <taxon>Vertebrata</taxon>
        <taxon>Euteleostomi</taxon>
        <taxon>Actinopterygii</taxon>
        <taxon>Neopterygii</taxon>
        <taxon>Teleostei</taxon>
        <taxon>Neoteleostei</taxon>
        <taxon>Acanthomorphata</taxon>
        <taxon>Gobiaria</taxon>
        <taxon>Gobiiformes</taxon>
        <taxon>Gobioidei</taxon>
        <taxon>Gobiidae</taxon>
        <taxon>Benthophilinae</taxon>
        <taxon>Neogobiini</taxon>
        <taxon>Neogobius</taxon>
    </lineage>
</organism>
<dbReference type="InterPro" id="IPR000719">
    <property type="entry name" value="Prot_kinase_dom"/>
</dbReference>
<dbReference type="SMART" id="SM00220">
    <property type="entry name" value="S_TKc"/>
    <property type="match status" value="1"/>
</dbReference>
<comment type="similarity">
    <text evidence="7">Belongs to the protein kinase superfamily.</text>
</comment>
<dbReference type="PANTHER" id="PTHR24058">
    <property type="entry name" value="DUAL SPECIFICITY PROTEIN KINASE"/>
    <property type="match status" value="1"/>
</dbReference>
<dbReference type="PROSITE" id="PS00107">
    <property type="entry name" value="PROTEIN_KINASE_ATP"/>
    <property type="match status" value="1"/>
</dbReference>
<evidence type="ECO:0000256" key="4">
    <source>
        <dbReference type="ARBA" id="ARBA00022777"/>
    </source>
</evidence>
<feature type="region of interest" description="Disordered" evidence="8">
    <location>
        <begin position="435"/>
        <end position="456"/>
    </location>
</feature>
<evidence type="ECO:0000256" key="7">
    <source>
        <dbReference type="RuleBase" id="RU000304"/>
    </source>
</evidence>
<dbReference type="GO" id="GO:0004713">
    <property type="term" value="F:protein tyrosine kinase activity"/>
    <property type="evidence" value="ECO:0007669"/>
    <property type="project" value="TreeGrafter"/>
</dbReference>
<accession>A0A8C6U5V1</accession>
<protein>
    <recommendedName>
        <fullName evidence="9">Protein kinase domain-containing protein</fullName>
    </recommendedName>
</protein>
<name>A0A8C6U5V1_9GOBI</name>
<dbReference type="SUPFAM" id="SSF56112">
    <property type="entry name" value="Protein kinase-like (PK-like)"/>
    <property type="match status" value="1"/>
</dbReference>
<keyword evidence="1 7" id="KW-0723">Serine/threonine-protein kinase</keyword>
<dbReference type="AlphaFoldDB" id="A0A8C6U5V1"/>
<evidence type="ECO:0000256" key="1">
    <source>
        <dbReference type="ARBA" id="ARBA00022527"/>
    </source>
</evidence>
<keyword evidence="5 6" id="KW-0067">ATP-binding</keyword>
<reference evidence="10" key="1">
    <citation type="submission" date="2025-08" db="UniProtKB">
        <authorList>
            <consortium name="Ensembl"/>
        </authorList>
    </citation>
    <scope>IDENTIFICATION</scope>
</reference>
<evidence type="ECO:0000256" key="8">
    <source>
        <dbReference type="SAM" id="MobiDB-lite"/>
    </source>
</evidence>
<dbReference type="GO" id="GO:0004674">
    <property type="term" value="F:protein serine/threonine kinase activity"/>
    <property type="evidence" value="ECO:0007669"/>
    <property type="project" value="UniProtKB-KW"/>
</dbReference>
<keyword evidence="3 6" id="KW-0547">Nucleotide-binding</keyword>
<feature type="domain" description="Protein kinase" evidence="9">
    <location>
        <begin position="53"/>
        <end position="368"/>
    </location>
</feature>
<dbReference type="Pfam" id="PF00069">
    <property type="entry name" value="Pkinase"/>
    <property type="match status" value="1"/>
</dbReference>
<sequence>TQTCSPQLPLKSCTVTQKVVISGPKYCNARSLDMQSNYEVKVGDCLTSPSSSYRVKKIIGSGAYGKVTLCQKASNNQMVALKVLTNPHDDYAGQKEARILQMLQEGDSGHDNIVRYMGSFQYEGHHCHEFEKLDIDMNDFLKSRPHMTLQLTEIRPIIAQMARALQYLKTKGIVHCDLKPVNIMMTDHIQQPLHVKLIDFGIACPVGEAEHGTLVQTLNYRAPEVQVGGAITEAIDIWSVGCIAAQMFLGTHLFATTNQYDLMRHVVRIVGQPPKHVLDSGKHTRNFFRRPKGTSQWIYRSRLIQRPFPLTIASLDDIYENDPFNGKKMTSPAENQDRRLFVDLLKHMLDLDPVSRYTPEDILNHPFITMSHLQHCFPLYYSKCQKIMDQVLNSSNEDEQTGAGSDLPGNREQVMVVKSTIHLYLPYADQRGFRRDSHNLHGKEAERRKKKCRKKG</sequence>